<reference evidence="1 2" key="1">
    <citation type="submission" date="2018-11" db="EMBL/GenBank/DDBJ databases">
        <title>Complete Genome Sequence of Vbrio mediterranei 117-T6: a Potential Pathogen Bacteria Isolated from the Conchocelis of Pyropia.</title>
        <authorList>
            <person name="Liu Q."/>
        </authorList>
    </citation>
    <scope>NUCLEOTIDE SEQUENCE [LARGE SCALE GENOMIC DNA]</scope>
    <source>
        <strain evidence="1 2">117-T6</strain>
        <plasmid evidence="1 2">unnamed</plasmid>
    </source>
</reference>
<dbReference type="Proteomes" id="UP000279760">
    <property type="component" value="Plasmid unnamed"/>
</dbReference>
<name>A0A3G4VLA2_9VIBR</name>
<dbReference type="EMBL" id="CP033579">
    <property type="protein sequence ID" value="AYV24979.1"/>
    <property type="molecule type" value="Genomic_DNA"/>
</dbReference>
<protein>
    <submittedName>
        <fullName evidence="1">Uncharacterized protein</fullName>
    </submittedName>
</protein>
<accession>A0A3G4VLA2</accession>
<sequence length="95" mass="10837">MVLSDKGALAFIYPCQWGSGEGWLTACECQTVMRVKEARHRQTNPLLELHWKAVKWQRGGTTMRSEVITERRRSGLQQEAAQVKILDFGHLLLIA</sequence>
<gene>
    <name evidence="1" type="ORF">ECB94_27040</name>
</gene>
<proteinExistence type="predicted"/>
<evidence type="ECO:0000313" key="2">
    <source>
        <dbReference type="Proteomes" id="UP000279760"/>
    </source>
</evidence>
<keyword evidence="1" id="KW-0614">Plasmid</keyword>
<evidence type="ECO:0000313" key="1">
    <source>
        <dbReference type="EMBL" id="AYV24979.1"/>
    </source>
</evidence>
<dbReference type="AlphaFoldDB" id="A0A3G4VLA2"/>
<organism evidence="1 2">
    <name type="scientific">Vibrio mediterranei</name>
    <dbReference type="NCBI Taxonomy" id="689"/>
    <lineage>
        <taxon>Bacteria</taxon>
        <taxon>Pseudomonadati</taxon>
        <taxon>Pseudomonadota</taxon>
        <taxon>Gammaproteobacteria</taxon>
        <taxon>Vibrionales</taxon>
        <taxon>Vibrionaceae</taxon>
        <taxon>Vibrio</taxon>
    </lineage>
</organism>
<geneLocation type="plasmid" evidence="1">
    <name>unnamed</name>
</geneLocation>